<dbReference type="OrthoDB" id="192702at2759"/>
<keyword evidence="2" id="KW-1185">Reference proteome</keyword>
<gene>
    <name evidence="1" type="ORF">K432DRAFT_381296</name>
</gene>
<evidence type="ECO:0000313" key="1">
    <source>
        <dbReference type="EMBL" id="OCK81499.1"/>
    </source>
</evidence>
<protein>
    <submittedName>
        <fullName evidence="1">Uncharacterized protein</fullName>
    </submittedName>
</protein>
<sequence>MDPLPTIQVLEKASYTNQRIVPLPTAPPLHPLAPFSIRFKPTLLFLSTNNFTYARVGNLLAWWDVHPLSPSIPAI</sequence>
<dbReference type="AlphaFoldDB" id="A0A8E2JGV6"/>
<proteinExistence type="predicted"/>
<accession>A0A8E2JGV6</accession>
<dbReference type="EMBL" id="KV744919">
    <property type="protein sequence ID" value="OCK81499.1"/>
    <property type="molecule type" value="Genomic_DNA"/>
</dbReference>
<evidence type="ECO:0000313" key="2">
    <source>
        <dbReference type="Proteomes" id="UP000250266"/>
    </source>
</evidence>
<organism evidence="1 2">
    <name type="scientific">Lepidopterella palustris CBS 459.81</name>
    <dbReference type="NCBI Taxonomy" id="1314670"/>
    <lineage>
        <taxon>Eukaryota</taxon>
        <taxon>Fungi</taxon>
        <taxon>Dikarya</taxon>
        <taxon>Ascomycota</taxon>
        <taxon>Pezizomycotina</taxon>
        <taxon>Dothideomycetes</taxon>
        <taxon>Pleosporomycetidae</taxon>
        <taxon>Mytilinidiales</taxon>
        <taxon>Argynnaceae</taxon>
        <taxon>Lepidopterella</taxon>
    </lineage>
</organism>
<name>A0A8E2JGV6_9PEZI</name>
<dbReference type="Proteomes" id="UP000250266">
    <property type="component" value="Unassembled WGS sequence"/>
</dbReference>
<reference evidence="1 2" key="1">
    <citation type="journal article" date="2016" name="Nat. Commun.">
        <title>Ectomycorrhizal ecology is imprinted in the genome of the dominant symbiotic fungus Cenococcum geophilum.</title>
        <authorList>
            <consortium name="DOE Joint Genome Institute"/>
            <person name="Peter M."/>
            <person name="Kohler A."/>
            <person name="Ohm R.A."/>
            <person name="Kuo A."/>
            <person name="Krutzmann J."/>
            <person name="Morin E."/>
            <person name="Arend M."/>
            <person name="Barry K.W."/>
            <person name="Binder M."/>
            <person name="Choi C."/>
            <person name="Clum A."/>
            <person name="Copeland A."/>
            <person name="Grisel N."/>
            <person name="Haridas S."/>
            <person name="Kipfer T."/>
            <person name="LaButti K."/>
            <person name="Lindquist E."/>
            <person name="Lipzen A."/>
            <person name="Maire R."/>
            <person name="Meier B."/>
            <person name="Mihaltcheva S."/>
            <person name="Molinier V."/>
            <person name="Murat C."/>
            <person name="Poggeler S."/>
            <person name="Quandt C.A."/>
            <person name="Sperisen C."/>
            <person name="Tritt A."/>
            <person name="Tisserant E."/>
            <person name="Crous P.W."/>
            <person name="Henrissat B."/>
            <person name="Nehls U."/>
            <person name="Egli S."/>
            <person name="Spatafora J.W."/>
            <person name="Grigoriev I.V."/>
            <person name="Martin F.M."/>
        </authorList>
    </citation>
    <scope>NUCLEOTIDE SEQUENCE [LARGE SCALE GENOMIC DNA]</scope>
    <source>
        <strain evidence="1 2">CBS 459.81</strain>
    </source>
</reference>